<evidence type="ECO:0000313" key="2">
    <source>
        <dbReference type="Proteomes" id="UP001634393"/>
    </source>
</evidence>
<name>A0ABD3RJY0_9LAMI</name>
<keyword evidence="2" id="KW-1185">Reference proteome</keyword>
<dbReference type="EMBL" id="JBJXBP010000008">
    <property type="protein sequence ID" value="KAL3813178.1"/>
    <property type="molecule type" value="Genomic_DNA"/>
</dbReference>
<reference evidence="1 2" key="1">
    <citation type="submission" date="2024-12" db="EMBL/GenBank/DDBJ databases">
        <title>The unique morphological basis and parallel evolutionary history of personate flowers in Penstemon.</title>
        <authorList>
            <person name="Depatie T.H."/>
            <person name="Wessinger C.A."/>
        </authorList>
    </citation>
    <scope>NUCLEOTIDE SEQUENCE [LARGE SCALE GENOMIC DNA]</scope>
    <source>
        <strain evidence="1">WTNN_2</strain>
        <tissue evidence="1">Leaf</tissue>
    </source>
</reference>
<organism evidence="1 2">
    <name type="scientific">Penstemon smallii</name>
    <dbReference type="NCBI Taxonomy" id="265156"/>
    <lineage>
        <taxon>Eukaryota</taxon>
        <taxon>Viridiplantae</taxon>
        <taxon>Streptophyta</taxon>
        <taxon>Embryophyta</taxon>
        <taxon>Tracheophyta</taxon>
        <taxon>Spermatophyta</taxon>
        <taxon>Magnoliopsida</taxon>
        <taxon>eudicotyledons</taxon>
        <taxon>Gunneridae</taxon>
        <taxon>Pentapetalae</taxon>
        <taxon>asterids</taxon>
        <taxon>lamiids</taxon>
        <taxon>Lamiales</taxon>
        <taxon>Plantaginaceae</taxon>
        <taxon>Cheloneae</taxon>
        <taxon>Penstemon</taxon>
    </lineage>
</organism>
<dbReference type="AlphaFoldDB" id="A0ABD3RJY0"/>
<evidence type="ECO:0008006" key="3">
    <source>
        <dbReference type="Google" id="ProtNLM"/>
    </source>
</evidence>
<accession>A0ABD3RJY0</accession>
<sequence>MLIGSRSPKTEQIFWVLVLCCFSVNMRRFGQLELDPAMSCSAFRGRGPDPVEKLCFWYRADSWVSVLGRRIQVHAEPFKMMTFWRHSNNVAFISRGRKAH</sequence>
<gene>
    <name evidence="1" type="ORF">ACJIZ3_014446</name>
</gene>
<comment type="caution">
    <text evidence="1">The sequence shown here is derived from an EMBL/GenBank/DDBJ whole genome shotgun (WGS) entry which is preliminary data.</text>
</comment>
<evidence type="ECO:0000313" key="1">
    <source>
        <dbReference type="EMBL" id="KAL3813178.1"/>
    </source>
</evidence>
<protein>
    <recommendedName>
        <fullName evidence="3">Secreted protein</fullName>
    </recommendedName>
</protein>
<dbReference type="Proteomes" id="UP001634393">
    <property type="component" value="Unassembled WGS sequence"/>
</dbReference>
<proteinExistence type="predicted"/>